<name>A0A6A6I0U9_9PLEO</name>
<dbReference type="EMBL" id="ML987204">
    <property type="protein sequence ID" value="KAF2243779.1"/>
    <property type="molecule type" value="Genomic_DNA"/>
</dbReference>
<evidence type="ECO:0000259" key="1">
    <source>
        <dbReference type="Pfam" id="PF13649"/>
    </source>
</evidence>
<dbReference type="GeneID" id="54587809"/>
<dbReference type="Gene3D" id="3.40.50.150">
    <property type="entry name" value="Vaccinia Virus protein VP39"/>
    <property type="match status" value="1"/>
</dbReference>
<dbReference type="AlphaFoldDB" id="A0A6A6I0U9"/>
<organism evidence="2 3">
    <name type="scientific">Trematosphaeria pertusa</name>
    <dbReference type="NCBI Taxonomy" id="390896"/>
    <lineage>
        <taxon>Eukaryota</taxon>
        <taxon>Fungi</taxon>
        <taxon>Dikarya</taxon>
        <taxon>Ascomycota</taxon>
        <taxon>Pezizomycotina</taxon>
        <taxon>Dothideomycetes</taxon>
        <taxon>Pleosporomycetidae</taxon>
        <taxon>Pleosporales</taxon>
        <taxon>Massarineae</taxon>
        <taxon>Trematosphaeriaceae</taxon>
        <taxon>Trematosphaeria</taxon>
    </lineage>
</organism>
<dbReference type="Proteomes" id="UP000800094">
    <property type="component" value="Unassembled WGS sequence"/>
</dbReference>
<sequence length="150" mass="16440">MDSTAIPSDLKARLKFSYDAITTQYNTQFVTEHDPIRLDYLSRLLSLLSSTNKEIASVQELGCGAGIPGTRTLPEHAKPNIHVTANNLSSTQVALARENLLSYASKLTLVEGDMMTLSFPSSCLDAVIGFYSIIHLPRAEQTELVKRIGN</sequence>
<feature type="domain" description="Methyltransferase" evidence="1">
    <location>
        <begin position="59"/>
        <end position="148"/>
    </location>
</feature>
<reference evidence="2" key="1">
    <citation type="journal article" date="2020" name="Stud. Mycol.">
        <title>101 Dothideomycetes genomes: a test case for predicting lifestyles and emergence of pathogens.</title>
        <authorList>
            <person name="Haridas S."/>
            <person name="Albert R."/>
            <person name="Binder M."/>
            <person name="Bloem J."/>
            <person name="Labutti K."/>
            <person name="Salamov A."/>
            <person name="Andreopoulos B."/>
            <person name="Baker S."/>
            <person name="Barry K."/>
            <person name="Bills G."/>
            <person name="Bluhm B."/>
            <person name="Cannon C."/>
            <person name="Castanera R."/>
            <person name="Culley D."/>
            <person name="Daum C."/>
            <person name="Ezra D."/>
            <person name="Gonzalez J."/>
            <person name="Henrissat B."/>
            <person name="Kuo A."/>
            <person name="Liang C."/>
            <person name="Lipzen A."/>
            <person name="Lutzoni F."/>
            <person name="Magnuson J."/>
            <person name="Mondo S."/>
            <person name="Nolan M."/>
            <person name="Ohm R."/>
            <person name="Pangilinan J."/>
            <person name="Park H.-J."/>
            <person name="Ramirez L."/>
            <person name="Alfaro M."/>
            <person name="Sun H."/>
            <person name="Tritt A."/>
            <person name="Yoshinaga Y."/>
            <person name="Zwiers L.-H."/>
            <person name="Turgeon B."/>
            <person name="Goodwin S."/>
            <person name="Spatafora J."/>
            <person name="Crous P."/>
            <person name="Grigoriev I."/>
        </authorList>
    </citation>
    <scope>NUCLEOTIDE SEQUENCE</scope>
    <source>
        <strain evidence="2">CBS 122368</strain>
    </source>
</reference>
<protein>
    <recommendedName>
        <fullName evidence="1">Methyltransferase domain-containing protein</fullName>
    </recommendedName>
</protein>
<gene>
    <name evidence="2" type="ORF">BU26DRAFT_580919</name>
</gene>
<dbReference type="Pfam" id="PF13649">
    <property type="entry name" value="Methyltransf_25"/>
    <property type="match status" value="1"/>
</dbReference>
<dbReference type="SUPFAM" id="SSF53335">
    <property type="entry name" value="S-adenosyl-L-methionine-dependent methyltransferases"/>
    <property type="match status" value="1"/>
</dbReference>
<dbReference type="CDD" id="cd02440">
    <property type="entry name" value="AdoMet_MTases"/>
    <property type="match status" value="1"/>
</dbReference>
<dbReference type="InterPro" id="IPR029063">
    <property type="entry name" value="SAM-dependent_MTases_sf"/>
</dbReference>
<accession>A0A6A6I0U9</accession>
<evidence type="ECO:0000313" key="3">
    <source>
        <dbReference type="Proteomes" id="UP000800094"/>
    </source>
</evidence>
<proteinExistence type="predicted"/>
<dbReference type="OrthoDB" id="540004at2759"/>
<dbReference type="RefSeq" id="XP_033678783.1">
    <property type="nucleotide sequence ID" value="XM_033834479.1"/>
</dbReference>
<dbReference type="InterPro" id="IPR041698">
    <property type="entry name" value="Methyltransf_25"/>
</dbReference>
<evidence type="ECO:0000313" key="2">
    <source>
        <dbReference type="EMBL" id="KAF2243779.1"/>
    </source>
</evidence>
<keyword evidence="3" id="KW-1185">Reference proteome</keyword>